<name>A0A8J3IQ36_9CHLR</name>
<dbReference type="EMBL" id="BNJK01000002">
    <property type="protein sequence ID" value="GHO98681.1"/>
    <property type="molecule type" value="Genomic_DNA"/>
</dbReference>
<organism evidence="1 2">
    <name type="scientific">Reticulibacter mediterranei</name>
    <dbReference type="NCBI Taxonomy" id="2778369"/>
    <lineage>
        <taxon>Bacteria</taxon>
        <taxon>Bacillati</taxon>
        <taxon>Chloroflexota</taxon>
        <taxon>Ktedonobacteria</taxon>
        <taxon>Ktedonobacterales</taxon>
        <taxon>Reticulibacteraceae</taxon>
        <taxon>Reticulibacter</taxon>
    </lineage>
</organism>
<sequence length="41" mass="4658">MLEHEAEHLLDKLEQVSLGYSSLNAPFDELAHVCEQHLHSS</sequence>
<proteinExistence type="predicted"/>
<evidence type="ECO:0000313" key="1">
    <source>
        <dbReference type="EMBL" id="GHO98681.1"/>
    </source>
</evidence>
<dbReference type="Proteomes" id="UP000597444">
    <property type="component" value="Unassembled WGS sequence"/>
</dbReference>
<comment type="caution">
    <text evidence="1">The sequence shown here is derived from an EMBL/GenBank/DDBJ whole genome shotgun (WGS) entry which is preliminary data.</text>
</comment>
<evidence type="ECO:0000313" key="2">
    <source>
        <dbReference type="Proteomes" id="UP000597444"/>
    </source>
</evidence>
<gene>
    <name evidence="1" type="ORF">KSF_087290</name>
</gene>
<dbReference type="AlphaFoldDB" id="A0A8J3IQ36"/>
<reference evidence="1" key="1">
    <citation type="submission" date="2020-10" db="EMBL/GenBank/DDBJ databases">
        <title>Taxonomic study of unclassified bacteria belonging to the class Ktedonobacteria.</title>
        <authorList>
            <person name="Yabe S."/>
            <person name="Wang C.M."/>
            <person name="Zheng Y."/>
            <person name="Sakai Y."/>
            <person name="Cavaletti L."/>
            <person name="Monciardini P."/>
            <person name="Donadio S."/>
        </authorList>
    </citation>
    <scope>NUCLEOTIDE SEQUENCE</scope>
    <source>
        <strain evidence="1">ID150040</strain>
    </source>
</reference>
<keyword evidence="2" id="KW-1185">Reference proteome</keyword>
<accession>A0A8J3IQ36</accession>
<protein>
    <submittedName>
        <fullName evidence="1">Uncharacterized protein</fullName>
    </submittedName>
</protein>